<comment type="caution">
    <text evidence="1">The sequence shown here is derived from an EMBL/GenBank/DDBJ whole genome shotgun (WGS) entry which is preliminary data.</text>
</comment>
<organism evidence="1 2">
    <name type="scientific">Dendrobium chrysotoxum</name>
    <name type="common">Orchid</name>
    <dbReference type="NCBI Taxonomy" id="161865"/>
    <lineage>
        <taxon>Eukaryota</taxon>
        <taxon>Viridiplantae</taxon>
        <taxon>Streptophyta</taxon>
        <taxon>Embryophyta</taxon>
        <taxon>Tracheophyta</taxon>
        <taxon>Spermatophyta</taxon>
        <taxon>Magnoliopsida</taxon>
        <taxon>Liliopsida</taxon>
        <taxon>Asparagales</taxon>
        <taxon>Orchidaceae</taxon>
        <taxon>Epidendroideae</taxon>
        <taxon>Malaxideae</taxon>
        <taxon>Dendrobiinae</taxon>
        <taxon>Dendrobium</taxon>
    </lineage>
</organism>
<dbReference type="Proteomes" id="UP000775213">
    <property type="component" value="Unassembled WGS sequence"/>
</dbReference>
<accession>A0AAV7HIX7</accession>
<sequence length="366" mass="40556">MCLADVSFPELKASSIHCMPSLWILEEEIITLLIGDVLITLPDPLHILIKLANDMDYSRIIYHRAYLINNCYKKLTKWSPLFNVGVEFSLIALPSVSSCLSVVRVLVELDITKSYPNKVWLGPESFSYIQQVEWRSFPLLCFQKEFWAFDKAMELGPCVGEVCLVVEEEAAPLNTVVHLHSVLALDVSIDVKVKVLDLGPSVAEASFVVEDEAASVGVNFQLNSILPLVVLVIVEAEAIDLPMSTTGDIRDGDNEIDTFGISNSLDWGGGGDVVSSSPVASGYKLDLRGLVDLVLAKKVDEPLIEVLITVISNDALFSHLISKSKDFEYICVTVGFNQHAILCRLLCYNCGGRSTYSRLRWWWGIV</sequence>
<evidence type="ECO:0000313" key="2">
    <source>
        <dbReference type="Proteomes" id="UP000775213"/>
    </source>
</evidence>
<gene>
    <name evidence="1" type="ORF">IEQ34_004641</name>
</gene>
<proteinExistence type="predicted"/>
<dbReference type="EMBL" id="JAGFBR010000005">
    <property type="protein sequence ID" value="KAH0467403.1"/>
    <property type="molecule type" value="Genomic_DNA"/>
</dbReference>
<keyword evidence="2" id="KW-1185">Reference proteome</keyword>
<dbReference type="AlphaFoldDB" id="A0AAV7HIX7"/>
<protein>
    <submittedName>
        <fullName evidence="1">Uncharacterized protein</fullName>
    </submittedName>
</protein>
<evidence type="ECO:0000313" key="1">
    <source>
        <dbReference type="EMBL" id="KAH0467403.1"/>
    </source>
</evidence>
<name>A0AAV7HIX7_DENCH</name>
<reference evidence="1 2" key="1">
    <citation type="journal article" date="2021" name="Hortic Res">
        <title>Chromosome-scale assembly of the Dendrobium chrysotoxum genome enhances the understanding of orchid evolution.</title>
        <authorList>
            <person name="Zhang Y."/>
            <person name="Zhang G.Q."/>
            <person name="Zhang D."/>
            <person name="Liu X.D."/>
            <person name="Xu X.Y."/>
            <person name="Sun W.H."/>
            <person name="Yu X."/>
            <person name="Zhu X."/>
            <person name="Wang Z.W."/>
            <person name="Zhao X."/>
            <person name="Zhong W.Y."/>
            <person name="Chen H."/>
            <person name="Yin W.L."/>
            <person name="Huang T."/>
            <person name="Niu S.C."/>
            <person name="Liu Z.J."/>
        </authorList>
    </citation>
    <scope>NUCLEOTIDE SEQUENCE [LARGE SCALE GENOMIC DNA]</scope>
    <source>
        <strain evidence="1">Lindl</strain>
    </source>
</reference>